<feature type="compositionally biased region" description="Polar residues" evidence="1">
    <location>
        <begin position="340"/>
        <end position="362"/>
    </location>
</feature>
<accession>A0AAV1ALE9</accession>
<feature type="domain" description="TRF2/HOY1 PH-like" evidence="2">
    <location>
        <begin position="116"/>
        <end position="233"/>
    </location>
</feature>
<evidence type="ECO:0000313" key="3">
    <source>
        <dbReference type="EMBL" id="CAI8611324.1"/>
    </source>
</evidence>
<feature type="compositionally biased region" description="Low complexity" evidence="1">
    <location>
        <begin position="366"/>
        <end position="379"/>
    </location>
</feature>
<dbReference type="EMBL" id="OX451739">
    <property type="protein sequence ID" value="CAI8611324.1"/>
    <property type="molecule type" value="Genomic_DNA"/>
</dbReference>
<evidence type="ECO:0000313" key="4">
    <source>
        <dbReference type="Proteomes" id="UP001157006"/>
    </source>
</evidence>
<dbReference type="PANTHER" id="PTHR33494:SF27">
    <property type="entry name" value="ATP-DEPENDENT DNA HELICASE"/>
    <property type="match status" value="1"/>
</dbReference>
<reference evidence="3 4" key="1">
    <citation type="submission" date="2023-01" db="EMBL/GenBank/DDBJ databases">
        <authorList>
            <person name="Kreplak J."/>
        </authorList>
    </citation>
    <scope>NUCLEOTIDE SEQUENCE [LARGE SCALE GENOMIC DNA]</scope>
</reference>
<protein>
    <recommendedName>
        <fullName evidence="2">TRF2/HOY1 PH-like domain-containing protein</fullName>
    </recommendedName>
</protein>
<dbReference type="Proteomes" id="UP001157006">
    <property type="component" value="Chromosome 4"/>
</dbReference>
<gene>
    <name evidence="3" type="ORF">VFH_IV224040</name>
</gene>
<proteinExistence type="predicted"/>
<dbReference type="AlphaFoldDB" id="A0AAV1ALE9"/>
<organism evidence="3 4">
    <name type="scientific">Vicia faba</name>
    <name type="common">Broad bean</name>
    <name type="synonym">Faba vulgaris</name>
    <dbReference type="NCBI Taxonomy" id="3906"/>
    <lineage>
        <taxon>Eukaryota</taxon>
        <taxon>Viridiplantae</taxon>
        <taxon>Streptophyta</taxon>
        <taxon>Embryophyta</taxon>
        <taxon>Tracheophyta</taxon>
        <taxon>Spermatophyta</taxon>
        <taxon>Magnoliopsida</taxon>
        <taxon>eudicotyledons</taxon>
        <taxon>Gunneridae</taxon>
        <taxon>Pentapetalae</taxon>
        <taxon>rosids</taxon>
        <taxon>fabids</taxon>
        <taxon>Fabales</taxon>
        <taxon>Fabaceae</taxon>
        <taxon>Papilionoideae</taxon>
        <taxon>50 kb inversion clade</taxon>
        <taxon>NPAAA clade</taxon>
        <taxon>Hologalegina</taxon>
        <taxon>IRL clade</taxon>
        <taxon>Fabeae</taxon>
        <taxon>Vicia</taxon>
    </lineage>
</organism>
<feature type="region of interest" description="Disordered" evidence="1">
    <location>
        <begin position="83"/>
        <end position="104"/>
    </location>
</feature>
<dbReference type="InterPro" id="IPR057939">
    <property type="entry name" value="TRF2_HOY1_PH"/>
</dbReference>
<evidence type="ECO:0000256" key="1">
    <source>
        <dbReference type="SAM" id="MobiDB-lite"/>
    </source>
</evidence>
<sequence>MVQFMGLRDHGSGSKDNFVIEDSLEEEHAPLNKRCKQWSTSNSACFSFPSQDHSILDEPSPLGLRLRKSPSLADLIQAKLSQGDKAVSNTKDDDDNLSSGVKKESRAPVEKLKASNFPATLLRIGSWEYISKHEGDLVAKCYFAKQKLVWEVLEGELKSKIEIQWSDITALKANCPDVGPSTLSIVVSRQPLFFRETNPQPRKHTLWQTATDFTGGQAIKSRKHFLQCEQGLLIKHFEKLIQCDEHLQSLSQQPEITLDSPHSDFAFDKHDNLKKYDLDQVNGKGSVTSRFQNTGSPHSSLSPSFTLDSTLDSPHSDFAFDKHDNLKKYDLDQVNGKGSVTSHFQNMGSPRSSLSPSFTLDSNPFEAASSSSEGINSSEAESKDPNNWDQIQLAGLRRSMSVSDFIGHIEHHLSEEIASGNLSSSAKRMDYNAILDKIAYDLLIDNHVTTDSDEISLMSRVNSLCCLLQKDNSHDNSHDNKSSIEGRNDMKAAEEDSRNVSGGHQAPGMSRKDSFGELLQNLPRIASLPKFLFNITED</sequence>
<feature type="region of interest" description="Disordered" evidence="1">
    <location>
        <begin position="340"/>
        <end position="387"/>
    </location>
</feature>
<dbReference type="PANTHER" id="PTHR33494">
    <property type="entry name" value="OS02G0793800 PROTEIN"/>
    <property type="match status" value="1"/>
</dbReference>
<name>A0AAV1ALE9_VICFA</name>
<evidence type="ECO:0000259" key="2">
    <source>
        <dbReference type="Pfam" id="PF24818"/>
    </source>
</evidence>
<feature type="region of interest" description="Disordered" evidence="1">
    <location>
        <begin position="472"/>
        <end position="512"/>
    </location>
</feature>
<feature type="compositionally biased region" description="Basic and acidic residues" evidence="1">
    <location>
        <begin position="472"/>
        <end position="498"/>
    </location>
</feature>
<feature type="region of interest" description="Disordered" evidence="1">
    <location>
        <begin position="286"/>
        <end position="307"/>
    </location>
</feature>
<dbReference type="Pfam" id="PF24818">
    <property type="entry name" value="PH_TRF2_HOY1"/>
    <property type="match status" value="1"/>
</dbReference>
<keyword evidence="4" id="KW-1185">Reference proteome</keyword>